<dbReference type="KEGG" id="pmua:114596109"/>
<protein>
    <submittedName>
        <fullName evidence="3">C2 calcium dependent domain containing 2</fullName>
    </submittedName>
</protein>
<keyword evidence="1" id="KW-0812">Transmembrane</keyword>
<gene>
    <name evidence="3" type="primary">C2CD2</name>
</gene>
<dbReference type="OrthoDB" id="9976063at2759"/>
<evidence type="ECO:0000256" key="1">
    <source>
        <dbReference type="SAM" id="Phobius"/>
    </source>
</evidence>
<dbReference type="SUPFAM" id="SSF49562">
    <property type="entry name" value="C2 domain (Calcium/lipid-binding domain, CaLB)"/>
    <property type="match status" value="1"/>
</dbReference>
<dbReference type="CDD" id="cd21682">
    <property type="entry name" value="SMP_C2CD2"/>
    <property type="match status" value="1"/>
</dbReference>
<dbReference type="CTD" id="25966"/>
<accession>A0A670KBU9</accession>
<organism evidence="3 4">
    <name type="scientific">Podarcis muralis</name>
    <name type="common">Wall lizard</name>
    <name type="synonym">Lacerta muralis</name>
    <dbReference type="NCBI Taxonomy" id="64176"/>
    <lineage>
        <taxon>Eukaryota</taxon>
        <taxon>Metazoa</taxon>
        <taxon>Chordata</taxon>
        <taxon>Craniata</taxon>
        <taxon>Vertebrata</taxon>
        <taxon>Euteleostomi</taxon>
        <taxon>Lepidosauria</taxon>
        <taxon>Squamata</taxon>
        <taxon>Bifurcata</taxon>
        <taxon>Unidentata</taxon>
        <taxon>Episquamata</taxon>
        <taxon>Laterata</taxon>
        <taxon>Lacertibaenia</taxon>
        <taxon>Lacertidae</taxon>
        <taxon>Podarcis</taxon>
    </lineage>
</organism>
<keyword evidence="4" id="KW-1185">Reference proteome</keyword>
<keyword evidence="1" id="KW-1133">Transmembrane helix</keyword>
<reference evidence="3" key="3">
    <citation type="submission" date="2025-09" db="UniProtKB">
        <authorList>
            <consortium name="Ensembl"/>
        </authorList>
    </citation>
    <scope>IDENTIFICATION</scope>
</reference>
<proteinExistence type="predicted"/>
<dbReference type="GeneID" id="114596109"/>
<evidence type="ECO:0000259" key="2">
    <source>
        <dbReference type="Pfam" id="PF18696"/>
    </source>
</evidence>
<feature type="domain" description="Synaptotagmin-like mitochondrial and lipid-binding" evidence="2">
    <location>
        <begin position="76"/>
        <end position="232"/>
    </location>
</feature>
<sequence length="704" mass="76874">MSWLAYWLGELQRLSLLSLFAAALTVVAVYLVQWGLGALRQGARRQPSPAPEQLLPQDEGPLFAWLLSLSSWRSQWQKAWIAALNREAKAREDSRLFTFEEHAAPQPLELVVQRVVSVVKSADEKVVSCNVIGNAFHFIVSMPNPSSVSSSVTSECQSYSVKLSPLHLQLKLSMKSKEEDIQVQWSFIWTSETNTEIKPTKVQEDQTGGACAVSETLKGLLRYLINSASPSVVLSTKPTDVKPLQNVQKTGVVPQGTSPPKPPRAHELKLLMKNIKATLTNQNTAGGISPVCIIQLNDPLQKFSSSAASSPMDFSWKDEFIFELNAKSKELQVKIVEKGGLDSGFSAVAAVPLDLFRRQPSGHKGFALNSQLGSSSSTVGSVTAEFLYIEPSESRILQVPPKIPVAKVEKDRTVMPCGTVITTVTAVKAKPLIEGRPSILHSDSPIRSPVRTKVIEKDLSVQAIHCRKTSSVSKALSSSDTELLVLNGTDPVAEVAIRQLSESAKQKLKSPRKKSTIIISGVSKTNLSQDTEAALMMDYAAAMDGSYKQDESSSVEGSLAQSPSNEKLSLYVSQTIPAHEDPQENSHDAWTLDDSSEQWQSNALLDQDCDKMSGSSISISEPGTVKKSKGGLLKKSAKLFFLRRHHQKDPGMSQSHNDLIYLEQPTSDGTRKKGGTLTRILNKKILFKSKSKSKLNGTSVEPYA</sequence>
<dbReference type="InterPro" id="IPR039934">
    <property type="entry name" value="C2CD2/C2CD2L"/>
</dbReference>
<dbReference type="PANTHER" id="PTHR21119:SF7">
    <property type="entry name" value="C2 DOMAIN-CONTAINING PROTEIN 2"/>
    <property type="match status" value="1"/>
</dbReference>
<dbReference type="OMA" id="QEKVVTC"/>
<feature type="transmembrane region" description="Helical" evidence="1">
    <location>
        <begin position="16"/>
        <end position="36"/>
    </location>
</feature>
<dbReference type="Ensembl" id="ENSPMRT00000035883.1">
    <property type="protein sequence ID" value="ENSPMRP00000033830.1"/>
    <property type="gene ID" value="ENSPMRG00000021944.1"/>
</dbReference>
<evidence type="ECO:0000313" key="4">
    <source>
        <dbReference type="Proteomes" id="UP000472272"/>
    </source>
</evidence>
<keyword evidence="1" id="KW-0472">Membrane</keyword>
<dbReference type="GeneTree" id="ENSGT00530000063764"/>
<reference evidence="3" key="2">
    <citation type="submission" date="2025-08" db="UniProtKB">
        <authorList>
            <consortium name="Ensembl"/>
        </authorList>
    </citation>
    <scope>IDENTIFICATION</scope>
</reference>
<dbReference type="PANTHER" id="PTHR21119">
    <property type="entry name" value="C2 DOMAIN-CONTAINING PROTEIN"/>
    <property type="match status" value="1"/>
</dbReference>
<dbReference type="InterPro" id="IPR035892">
    <property type="entry name" value="C2_domain_sf"/>
</dbReference>
<dbReference type="Proteomes" id="UP000472272">
    <property type="component" value="Chromosome 4"/>
</dbReference>
<dbReference type="Pfam" id="PF18696">
    <property type="entry name" value="SMP_C2CD2L"/>
    <property type="match status" value="1"/>
</dbReference>
<dbReference type="InterPro" id="IPR040885">
    <property type="entry name" value="SMP_C2CD2L"/>
</dbReference>
<evidence type="ECO:0000313" key="3">
    <source>
        <dbReference type="Ensembl" id="ENSPMRP00000033830.1"/>
    </source>
</evidence>
<name>A0A670KBU9_PODMU</name>
<dbReference type="AlphaFoldDB" id="A0A670KBU9"/>
<dbReference type="RefSeq" id="XP_028583087.1">
    <property type="nucleotide sequence ID" value="XM_028727254.1"/>
</dbReference>
<reference evidence="3 4" key="1">
    <citation type="journal article" date="2019" name="Proc. Natl. Acad. Sci. U.S.A.">
        <title>Regulatory changes in pterin and carotenoid genes underlie balanced color polymorphisms in the wall lizard.</title>
        <authorList>
            <person name="Andrade P."/>
            <person name="Pinho C."/>
            <person name="Perez I de Lanuza G."/>
            <person name="Afonso S."/>
            <person name="Brejcha J."/>
            <person name="Rubin C.J."/>
            <person name="Wallerman O."/>
            <person name="Pereira P."/>
            <person name="Sabatino S.J."/>
            <person name="Bellati A."/>
            <person name="Pellitteri-Rosa D."/>
            <person name="Bosakova Z."/>
            <person name="Bunikis I."/>
            <person name="Carretero M.A."/>
            <person name="Feiner N."/>
            <person name="Marsik P."/>
            <person name="Pauperio F."/>
            <person name="Salvi D."/>
            <person name="Soler L."/>
            <person name="While G.M."/>
            <person name="Uller T."/>
            <person name="Font E."/>
            <person name="Andersson L."/>
            <person name="Carneiro M."/>
        </authorList>
    </citation>
    <scope>NUCLEOTIDE SEQUENCE</scope>
</reference>